<dbReference type="InterPro" id="IPR004843">
    <property type="entry name" value="Calcineurin-like_PHP"/>
</dbReference>
<organism evidence="4 5">
    <name type="scientific">Luteococcus japonicus LSP_Lj1</name>
    <dbReference type="NCBI Taxonomy" id="1255658"/>
    <lineage>
        <taxon>Bacteria</taxon>
        <taxon>Bacillati</taxon>
        <taxon>Actinomycetota</taxon>
        <taxon>Actinomycetes</taxon>
        <taxon>Propionibacteriales</taxon>
        <taxon>Propionibacteriaceae</taxon>
        <taxon>Luteococcus</taxon>
    </lineage>
</organism>
<protein>
    <submittedName>
        <fullName evidence="4">Phosphoesterase</fullName>
        <ecNumber evidence="4">3.1.-.-</ecNumber>
    </submittedName>
</protein>
<dbReference type="PANTHER" id="PTHR31302">
    <property type="entry name" value="TRANSMEMBRANE PROTEIN WITH METALLOPHOSPHOESTERASE DOMAIN-RELATED"/>
    <property type="match status" value="1"/>
</dbReference>
<dbReference type="EC" id="3.1.-.-" evidence="4"/>
<dbReference type="GO" id="GO:0008758">
    <property type="term" value="F:UDP-2,3-diacylglucosamine hydrolase activity"/>
    <property type="evidence" value="ECO:0007669"/>
    <property type="project" value="TreeGrafter"/>
</dbReference>
<gene>
    <name evidence="4" type="ORF">FM114_01780</name>
</gene>
<dbReference type="GO" id="GO:0046872">
    <property type="term" value="F:metal ion binding"/>
    <property type="evidence" value="ECO:0007669"/>
    <property type="project" value="UniProtKB-KW"/>
</dbReference>
<dbReference type="PANTHER" id="PTHR31302:SF31">
    <property type="entry name" value="PHOSPHODIESTERASE YAEI"/>
    <property type="match status" value="1"/>
</dbReference>
<proteinExistence type="predicted"/>
<reference evidence="4 5" key="1">
    <citation type="submission" date="2017-02" db="EMBL/GenBank/DDBJ databases">
        <authorList>
            <person name="Peterson S.W."/>
        </authorList>
    </citation>
    <scope>NUCLEOTIDE SEQUENCE [LARGE SCALE GENOMIC DNA]</scope>
    <source>
        <strain evidence="4 5">LSP_Lj1</strain>
    </source>
</reference>
<evidence type="ECO:0000256" key="1">
    <source>
        <dbReference type="ARBA" id="ARBA00022723"/>
    </source>
</evidence>
<evidence type="ECO:0000313" key="5">
    <source>
        <dbReference type="Proteomes" id="UP000188342"/>
    </source>
</evidence>
<sequence>MVLLAVVVGMSWYEVTHTKLERLELTSTKVTGRPLKVLQITDLHTLRFTPQRDDVIRMAQEQEPDLIAVTGDFVNTTTTDMSRVDAWFAKLVATGIPVYAVPGNHDHWGDHYPAVLDMLEGNKVTVLLNRHERLDGAWGKLDVIGTDDYYTEHGDLTEAMAGTREDAYRLVLTHSPEIHPDLAKSPADLAICGHTHGGQVRIPGIGGIIAPGQGWFPHYDKGLFDVGTSKLWIDSGVGQTAPLRLFDQSQISLVTIAPA</sequence>
<accession>A0A1R4IH00</accession>
<dbReference type="InterPro" id="IPR029052">
    <property type="entry name" value="Metallo-depent_PP-like"/>
</dbReference>
<dbReference type="Proteomes" id="UP000188342">
    <property type="component" value="Unassembled WGS sequence"/>
</dbReference>
<dbReference type="EMBL" id="FUKQ01000007">
    <property type="protein sequence ID" value="SJN19045.1"/>
    <property type="molecule type" value="Genomic_DNA"/>
</dbReference>
<name>A0A1R4IH00_9ACTN</name>
<feature type="domain" description="Calcineurin-like phosphoesterase" evidence="3">
    <location>
        <begin position="35"/>
        <end position="197"/>
    </location>
</feature>
<dbReference type="InterPro" id="IPR051158">
    <property type="entry name" value="Metallophosphoesterase_sf"/>
</dbReference>
<evidence type="ECO:0000256" key="2">
    <source>
        <dbReference type="ARBA" id="ARBA00022801"/>
    </source>
</evidence>
<evidence type="ECO:0000259" key="3">
    <source>
        <dbReference type="Pfam" id="PF00149"/>
    </source>
</evidence>
<dbReference type="STRING" id="1255658.FM114_01780"/>
<dbReference type="AlphaFoldDB" id="A0A1R4IH00"/>
<keyword evidence="5" id="KW-1185">Reference proteome</keyword>
<keyword evidence="1" id="KW-0479">Metal-binding</keyword>
<dbReference type="GO" id="GO:0016020">
    <property type="term" value="C:membrane"/>
    <property type="evidence" value="ECO:0007669"/>
    <property type="project" value="GOC"/>
</dbReference>
<dbReference type="Pfam" id="PF00149">
    <property type="entry name" value="Metallophos"/>
    <property type="match status" value="1"/>
</dbReference>
<dbReference type="GO" id="GO:0009245">
    <property type="term" value="P:lipid A biosynthetic process"/>
    <property type="evidence" value="ECO:0007669"/>
    <property type="project" value="TreeGrafter"/>
</dbReference>
<keyword evidence="2 4" id="KW-0378">Hydrolase</keyword>
<evidence type="ECO:0000313" key="4">
    <source>
        <dbReference type="EMBL" id="SJN19045.1"/>
    </source>
</evidence>
<dbReference type="SUPFAM" id="SSF56300">
    <property type="entry name" value="Metallo-dependent phosphatases"/>
    <property type="match status" value="1"/>
</dbReference>
<dbReference type="Gene3D" id="3.60.21.10">
    <property type="match status" value="1"/>
</dbReference>